<protein>
    <submittedName>
        <fullName evidence="6">GtrA family protein</fullName>
    </submittedName>
</protein>
<sequence>MRAKIIATAKNDAAKPLRFMFVGGIATLVHMCVAAAVLSARPESSAFLANVIAFVVAFLASFYGHRHLTFSTRGSMRRFFIVAVAGFALNNVILSIGLALSAPKLIAIIIATAFVPVLTYLASSMWAFKKK</sequence>
<dbReference type="Pfam" id="PF04138">
    <property type="entry name" value="GtrA_DPMS_TM"/>
    <property type="match status" value="1"/>
</dbReference>
<dbReference type="PANTHER" id="PTHR38459:SF1">
    <property type="entry name" value="PROPHAGE BACTOPRENOL-LINKED GLUCOSE TRANSLOCASE HOMOLOG"/>
    <property type="match status" value="1"/>
</dbReference>
<dbReference type="InterPro" id="IPR051401">
    <property type="entry name" value="GtrA_CellWall_Glycosyl"/>
</dbReference>
<dbReference type="InterPro" id="IPR007267">
    <property type="entry name" value="GtrA_DPMS_TM"/>
</dbReference>
<dbReference type="STRING" id="657387.BH688_03195"/>
<gene>
    <name evidence="6" type="ORF">FY550_06960</name>
</gene>
<evidence type="ECO:0000256" key="1">
    <source>
        <dbReference type="ARBA" id="ARBA00004141"/>
    </source>
</evidence>
<evidence type="ECO:0000313" key="7">
    <source>
        <dbReference type="Proteomes" id="UP000322553"/>
    </source>
</evidence>
<organism evidence="6 7">
    <name type="scientific">Kushneria phosphatilytica</name>
    <dbReference type="NCBI Taxonomy" id="657387"/>
    <lineage>
        <taxon>Bacteria</taxon>
        <taxon>Pseudomonadati</taxon>
        <taxon>Pseudomonadota</taxon>
        <taxon>Gammaproteobacteria</taxon>
        <taxon>Oceanospirillales</taxon>
        <taxon>Halomonadaceae</taxon>
        <taxon>Kushneria</taxon>
    </lineage>
</organism>
<evidence type="ECO:0000313" key="6">
    <source>
        <dbReference type="EMBL" id="QEL10894.1"/>
    </source>
</evidence>
<dbReference type="EMBL" id="CP043420">
    <property type="protein sequence ID" value="QEL10894.1"/>
    <property type="molecule type" value="Genomic_DNA"/>
</dbReference>
<keyword evidence="5" id="KW-0472">Membrane</keyword>
<dbReference type="AlphaFoldDB" id="A0A1S1NZ63"/>
<evidence type="ECO:0000256" key="5">
    <source>
        <dbReference type="ARBA" id="ARBA00023136"/>
    </source>
</evidence>
<keyword evidence="3" id="KW-0812">Transmembrane</keyword>
<name>A0A1S1NZ63_9GAMM</name>
<dbReference type="OrthoDB" id="8562382at2"/>
<evidence type="ECO:0000256" key="3">
    <source>
        <dbReference type="ARBA" id="ARBA00022692"/>
    </source>
</evidence>
<accession>A0A1S1NZ63</accession>
<dbReference type="GO" id="GO:0000271">
    <property type="term" value="P:polysaccharide biosynthetic process"/>
    <property type="evidence" value="ECO:0007669"/>
    <property type="project" value="InterPro"/>
</dbReference>
<dbReference type="KEGG" id="kuy:FY550_06960"/>
<reference evidence="6 7" key="1">
    <citation type="submission" date="2019-08" db="EMBL/GenBank/DDBJ databases">
        <title>Complete genome sequence of Kushneria sp. YCWA18, a halophilic phosphate-solubilizing bacterium isolated from Daqiao saltern in China.</title>
        <authorList>
            <person name="Du G.-X."/>
            <person name="Qu L.-Y."/>
        </authorList>
    </citation>
    <scope>NUCLEOTIDE SEQUENCE [LARGE SCALE GENOMIC DNA]</scope>
    <source>
        <strain evidence="6 7">YCWA18</strain>
    </source>
</reference>
<dbReference type="RefSeq" id="WP_070977194.1">
    <property type="nucleotide sequence ID" value="NZ_CP043420.1"/>
</dbReference>
<comment type="similarity">
    <text evidence="2">Belongs to the GtrA family.</text>
</comment>
<proteinExistence type="inferred from homology"/>
<comment type="subcellular location">
    <subcellularLocation>
        <location evidence="1">Membrane</location>
        <topology evidence="1">Multi-pass membrane protein</topology>
    </subcellularLocation>
</comment>
<evidence type="ECO:0000256" key="2">
    <source>
        <dbReference type="ARBA" id="ARBA00009399"/>
    </source>
</evidence>
<dbReference type="GO" id="GO:0005886">
    <property type="term" value="C:plasma membrane"/>
    <property type="evidence" value="ECO:0007669"/>
    <property type="project" value="TreeGrafter"/>
</dbReference>
<dbReference type="Proteomes" id="UP000322553">
    <property type="component" value="Chromosome"/>
</dbReference>
<keyword evidence="7" id="KW-1185">Reference proteome</keyword>
<keyword evidence="4" id="KW-1133">Transmembrane helix</keyword>
<dbReference type="PANTHER" id="PTHR38459">
    <property type="entry name" value="PROPHAGE BACTOPRENOL-LINKED GLUCOSE TRANSLOCASE HOMOLOG"/>
    <property type="match status" value="1"/>
</dbReference>
<evidence type="ECO:0000256" key="4">
    <source>
        <dbReference type="ARBA" id="ARBA00022989"/>
    </source>
</evidence>